<protein>
    <submittedName>
        <fullName evidence="1">Uncharacterized protein</fullName>
    </submittedName>
</protein>
<comment type="caution">
    <text evidence="1">The sequence shown here is derived from an EMBL/GenBank/DDBJ whole genome shotgun (WGS) entry which is preliminary data.</text>
</comment>
<evidence type="ECO:0000313" key="2">
    <source>
        <dbReference type="Proteomes" id="UP000011669"/>
    </source>
</evidence>
<dbReference type="InterPro" id="IPR055517">
    <property type="entry name" value="DUF7091"/>
</dbReference>
<dbReference type="PATRIC" id="fig|1227455.4.peg.2148"/>
<dbReference type="EMBL" id="AOMD01000023">
    <property type="protein sequence ID" value="EMA44501.1"/>
    <property type="molecule type" value="Genomic_DNA"/>
</dbReference>
<name>M0MFN2_9EURY</name>
<sequence>MSDEGRSGFLGATARAAGRRFAAAKRAYVQGQERADAEGPYDEHAKIVCRRHAQKRTVVLDGYVPDCFEAGHPDCEGCLEDIREGTVETW</sequence>
<accession>M0MFN2</accession>
<proteinExistence type="predicted"/>
<dbReference type="Proteomes" id="UP000011669">
    <property type="component" value="Unassembled WGS sequence"/>
</dbReference>
<gene>
    <name evidence="1" type="ORF">C449_10481</name>
</gene>
<dbReference type="STRING" id="1227455.C449_10481"/>
<dbReference type="InParanoid" id="M0MFN2"/>
<reference evidence="1 2" key="1">
    <citation type="journal article" date="2014" name="PLoS Genet.">
        <title>Phylogenetically driven sequencing of extremely halophilic archaea reveals strategies for static and dynamic osmo-response.</title>
        <authorList>
            <person name="Becker E.A."/>
            <person name="Seitzer P.M."/>
            <person name="Tritt A."/>
            <person name="Larsen D."/>
            <person name="Krusor M."/>
            <person name="Yao A.I."/>
            <person name="Wu D."/>
            <person name="Madern D."/>
            <person name="Eisen J.A."/>
            <person name="Darling A.E."/>
            <person name="Facciotti M.T."/>
        </authorList>
    </citation>
    <scope>NUCLEOTIDE SEQUENCE [LARGE SCALE GENOMIC DNA]</scope>
    <source>
        <strain evidence="1 2">DSM 5350</strain>
    </source>
</reference>
<organism evidence="1 2">
    <name type="scientific">Halococcus saccharolyticus DSM 5350</name>
    <dbReference type="NCBI Taxonomy" id="1227455"/>
    <lineage>
        <taxon>Archaea</taxon>
        <taxon>Methanobacteriati</taxon>
        <taxon>Methanobacteriota</taxon>
        <taxon>Stenosarchaea group</taxon>
        <taxon>Halobacteria</taxon>
        <taxon>Halobacteriales</taxon>
        <taxon>Halococcaceae</taxon>
        <taxon>Halococcus</taxon>
    </lineage>
</organism>
<dbReference type="RefSeq" id="WP_006077955.1">
    <property type="nucleotide sequence ID" value="NZ_AOMD01000023.1"/>
</dbReference>
<evidence type="ECO:0000313" key="1">
    <source>
        <dbReference type="EMBL" id="EMA44501.1"/>
    </source>
</evidence>
<dbReference type="OrthoDB" id="213643at2157"/>
<keyword evidence="2" id="KW-1185">Reference proteome</keyword>
<dbReference type="AlphaFoldDB" id="M0MFN2"/>
<dbReference type="Pfam" id="PF23367">
    <property type="entry name" value="DUF7091"/>
    <property type="match status" value="1"/>
</dbReference>